<evidence type="ECO:0000313" key="5">
    <source>
        <dbReference type="EMBL" id="MEC3860952.1"/>
    </source>
</evidence>
<feature type="chain" id="PRO_5046708774" evidence="3">
    <location>
        <begin position="20"/>
        <end position="323"/>
    </location>
</feature>
<name>A0ABU6HFP8_9RHOB</name>
<dbReference type="Gene3D" id="2.40.50.100">
    <property type="match status" value="1"/>
</dbReference>
<protein>
    <submittedName>
        <fullName evidence="5">Efflux RND transporter periplasmic adaptor subunit</fullName>
    </submittedName>
</protein>
<organism evidence="5 6">
    <name type="scientific">Mesobacterium hydrothermale</name>
    <dbReference type="NCBI Taxonomy" id="3111907"/>
    <lineage>
        <taxon>Bacteria</taxon>
        <taxon>Pseudomonadati</taxon>
        <taxon>Pseudomonadota</taxon>
        <taxon>Alphaproteobacteria</taxon>
        <taxon>Rhodobacterales</taxon>
        <taxon>Roseobacteraceae</taxon>
        <taxon>Mesobacterium</taxon>
    </lineage>
</organism>
<dbReference type="RefSeq" id="WP_326296596.1">
    <property type="nucleotide sequence ID" value="NZ_JAYLLH010000006.1"/>
</dbReference>
<evidence type="ECO:0000256" key="2">
    <source>
        <dbReference type="SAM" id="Coils"/>
    </source>
</evidence>
<dbReference type="Proteomes" id="UP001348149">
    <property type="component" value="Unassembled WGS sequence"/>
</dbReference>
<keyword evidence="2" id="KW-0175">Coiled coil</keyword>
<sequence>MRSALFSIFLLAAGTAATAATIEVAPQTVTEWKSVYGQVETRDLIPARARIAGTVIALDVTEGDQVMAGQRIAVIEDDKLNFQIDALDAQLEALQAQLNTARSDLARGEVLIERGVITNQRLEQLQTAVNVLDGQISSLQAEKLVAEQRITEGEVLAPDDGIVLSVPVSRGSVLNPGEALAQIGGGGAYLRLAVPERHARDLSEGDTIEIDTGTGVLEGTLVKIYPQIEGGRVQADVEVDGLDARFVGLRMPVRLPVGERQAILVPQAVLSHIGGLDFITVEATGGPIERVVVPGGVVRVNGETYREILSGLAAGDVVVTDHE</sequence>
<dbReference type="InterPro" id="IPR006143">
    <property type="entry name" value="RND_pump_MFP"/>
</dbReference>
<comment type="caution">
    <text evidence="5">The sequence shown here is derived from an EMBL/GenBank/DDBJ whole genome shotgun (WGS) entry which is preliminary data.</text>
</comment>
<dbReference type="Gene3D" id="2.40.420.20">
    <property type="match status" value="1"/>
</dbReference>
<gene>
    <name evidence="5" type="ORF">VK792_06620</name>
</gene>
<proteinExistence type="inferred from homology"/>
<dbReference type="NCBIfam" id="TIGR01730">
    <property type="entry name" value="RND_mfp"/>
    <property type="match status" value="1"/>
</dbReference>
<dbReference type="InterPro" id="IPR058625">
    <property type="entry name" value="MdtA-like_BSH"/>
</dbReference>
<evidence type="ECO:0000259" key="4">
    <source>
        <dbReference type="Pfam" id="PF25917"/>
    </source>
</evidence>
<evidence type="ECO:0000256" key="1">
    <source>
        <dbReference type="ARBA" id="ARBA00009477"/>
    </source>
</evidence>
<reference evidence="5 6" key="1">
    <citation type="submission" date="2024-01" db="EMBL/GenBank/DDBJ databases">
        <title>Mesobacterium rodlantinim sp. nov., isolated from shallow sea hydrothermal systems off Kueishantao Island.</title>
        <authorList>
            <person name="Su Z."/>
            <person name="Tang K."/>
        </authorList>
    </citation>
    <scope>NUCLEOTIDE SEQUENCE [LARGE SCALE GENOMIC DNA]</scope>
    <source>
        <strain evidence="5 6">TK19101</strain>
    </source>
</reference>
<dbReference type="EMBL" id="JAYLLH010000006">
    <property type="protein sequence ID" value="MEC3860952.1"/>
    <property type="molecule type" value="Genomic_DNA"/>
</dbReference>
<dbReference type="Gene3D" id="1.10.287.470">
    <property type="entry name" value="Helix hairpin bin"/>
    <property type="match status" value="1"/>
</dbReference>
<dbReference type="SUPFAM" id="SSF111369">
    <property type="entry name" value="HlyD-like secretion proteins"/>
    <property type="match status" value="1"/>
</dbReference>
<feature type="signal peptide" evidence="3">
    <location>
        <begin position="1"/>
        <end position="19"/>
    </location>
</feature>
<keyword evidence="6" id="KW-1185">Reference proteome</keyword>
<dbReference type="PANTHER" id="PTHR30469:SF15">
    <property type="entry name" value="HLYD FAMILY OF SECRETION PROTEINS"/>
    <property type="match status" value="1"/>
</dbReference>
<keyword evidence="3" id="KW-0732">Signal</keyword>
<dbReference type="PANTHER" id="PTHR30469">
    <property type="entry name" value="MULTIDRUG RESISTANCE PROTEIN MDTA"/>
    <property type="match status" value="1"/>
</dbReference>
<evidence type="ECO:0000256" key="3">
    <source>
        <dbReference type="SAM" id="SignalP"/>
    </source>
</evidence>
<dbReference type="Pfam" id="PF25917">
    <property type="entry name" value="BSH_RND"/>
    <property type="match status" value="1"/>
</dbReference>
<comment type="similarity">
    <text evidence="1">Belongs to the membrane fusion protein (MFP) (TC 8.A.1) family.</text>
</comment>
<feature type="coiled-coil region" evidence="2">
    <location>
        <begin position="77"/>
        <end position="142"/>
    </location>
</feature>
<feature type="domain" description="Multidrug resistance protein MdtA-like barrel-sandwich hybrid" evidence="4">
    <location>
        <begin position="48"/>
        <end position="181"/>
    </location>
</feature>
<accession>A0ABU6HFP8</accession>
<evidence type="ECO:0000313" key="6">
    <source>
        <dbReference type="Proteomes" id="UP001348149"/>
    </source>
</evidence>